<evidence type="ECO:0008006" key="4">
    <source>
        <dbReference type="Google" id="ProtNLM"/>
    </source>
</evidence>
<feature type="signal peptide" evidence="1">
    <location>
        <begin position="1"/>
        <end position="22"/>
    </location>
</feature>
<feature type="chain" id="PRO_5018112544" description="Argininosuccinate lyase" evidence="1">
    <location>
        <begin position="23"/>
        <end position="110"/>
    </location>
</feature>
<proteinExistence type="predicted"/>
<organism evidence="2 3">
    <name type="scientific">Falsigemmobacter faecalis</name>
    <dbReference type="NCBI Taxonomy" id="2488730"/>
    <lineage>
        <taxon>Bacteria</taxon>
        <taxon>Pseudomonadati</taxon>
        <taxon>Pseudomonadota</taxon>
        <taxon>Alphaproteobacteria</taxon>
        <taxon>Rhodobacterales</taxon>
        <taxon>Paracoccaceae</taxon>
        <taxon>Falsigemmobacter</taxon>
    </lineage>
</organism>
<dbReference type="Proteomes" id="UP000282125">
    <property type="component" value="Unassembled WGS sequence"/>
</dbReference>
<sequence>MTLKLRIAAALLTVTMAAPAMADELTFTIVNKTSEVITHFYTSPSNVEDWEEDVLGDDVIGSGESMQITIADGRRTCKYDLKFEFEGSSKLDTTTDTQDLCEMSTYTLTE</sequence>
<dbReference type="EMBL" id="RRAZ01000047">
    <property type="protein sequence ID" value="RRH69233.1"/>
    <property type="molecule type" value="Genomic_DNA"/>
</dbReference>
<evidence type="ECO:0000256" key="1">
    <source>
        <dbReference type="SAM" id="SignalP"/>
    </source>
</evidence>
<evidence type="ECO:0000313" key="3">
    <source>
        <dbReference type="Proteomes" id="UP000282125"/>
    </source>
</evidence>
<dbReference type="OrthoDB" id="4736977at2"/>
<keyword evidence="3" id="KW-1185">Reference proteome</keyword>
<gene>
    <name evidence="2" type="ORF">EG244_18745</name>
</gene>
<comment type="caution">
    <text evidence="2">The sequence shown here is derived from an EMBL/GenBank/DDBJ whole genome shotgun (WGS) entry which is preliminary data.</text>
</comment>
<keyword evidence="1" id="KW-0732">Signal</keyword>
<reference evidence="2 3" key="1">
    <citation type="submission" date="2018-11" db="EMBL/GenBank/DDBJ databases">
        <title>Gemmobacter sp. nov., YIM 102744-1 draft genome.</title>
        <authorList>
            <person name="Li G."/>
            <person name="Jiang Y."/>
        </authorList>
    </citation>
    <scope>NUCLEOTIDE SEQUENCE [LARGE SCALE GENOMIC DNA]</scope>
    <source>
        <strain evidence="2 3">YIM 102744-1</strain>
    </source>
</reference>
<evidence type="ECO:0000313" key="2">
    <source>
        <dbReference type="EMBL" id="RRH69233.1"/>
    </source>
</evidence>
<accession>A0A3P3D490</accession>
<dbReference type="RefSeq" id="WP_124966692.1">
    <property type="nucleotide sequence ID" value="NZ_RRAZ01000047.1"/>
</dbReference>
<name>A0A3P3D490_9RHOB</name>
<protein>
    <recommendedName>
        <fullName evidence="4">Argininosuccinate lyase</fullName>
    </recommendedName>
</protein>
<dbReference type="AlphaFoldDB" id="A0A3P3D490"/>